<dbReference type="Gene3D" id="3.30.420.40">
    <property type="match status" value="2"/>
</dbReference>
<comment type="caution">
    <text evidence="2">The sequence shown here is derived from an EMBL/GenBank/DDBJ whole genome shotgun (WGS) entry which is preliminary data.</text>
</comment>
<dbReference type="Pfam" id="PF01869">
    <property type="entry name" value="BcrAD_BadFG"/>
    <property type="match status" value="1"/>
</dbReference>
<dbReference type="InterPro" id="IPR002731">
    <property type="entry name" value="ATPase_BadF"/>
</dbReference>
<dbReference type="SUPFAM" id="SSF53067">
    <property type="entry name" value="Actin-like ATPase domain"/>
    <property type="match status" value="2"/>
</dbReference>
<dbReference type="EMBL" id="JAVDWO010000001">
    <property type="protein sequence ID" value="MDR7191667.1"/>
    <property type="molecule type" value="Genomic_DNA"/>
</dbReference>
<protein>
    <submittedName>
        <fullName evidence="2">N-acetylglucosamine kinase-like BadF-type ATPase</fullName>
    </submittedName>
</protein>
<dbReference type="PANTHER" id="PTHR43190:SF3">
    <property type="entry name" value="N-ACETYL-D-GLUCOSAMINE KINASE"/>
    <property type="match status" value="1"/>
</dbReference>
<gene>
    <name evidence="2" type="ORF">J2W68_000369</name>
</gene>
<dbReference type="Proteomes" id="UP001256588">
    <property type="component" value="Unassembled WGS sequence"/>
</dbReference>
<reference evidence="2 3" key="1">
    <citation type="submission" date="2023-07" db="EMBL/GenBank/DDBJ databases">
        <title>Sorghum-associated microbial communities from plants grown in Nebraska, USA.</title>
        <authorList>
            <person name="Schachtman D."/>
        </authorList>
    </citation>
    <scope>NUCLEOTIDE SEQUENCE [LARGE SCALE GENOMIC DNA]</scope>
    <source>
        <strain evidence="2 3">4099</strain>
    </source>
</reference>
<keyword evidence="3" id="KW-1185">Reference proteome</keyword>
<sequence length="318" mass="32831">MSVAACYLGVDGGGTKTRFVLIDATGVIVAQTQRGTTYHPQVGLGGVRAILADGLADVLQQADIDTASVAHAFFGLPAHGEDSAVTPRLDAMPGELLGHHRYACGNDMVCGWAGSLACADGINIVAGTGSIGYGQRRGRDARAGGWGEVFSDEGSAYWIAMQGLNAFSRMSDGRLPRGPLHALFREALQIHHDLDVCARIYGTQAFARGDLAQLSPVVAQAAAAGDAVAQRIFAQAGAELAALAGALRDALQFECDETTPVSYSGGAFSAGEGDLLRTPFAEALHTISPAFQLQAPRHAPHYGAALYAAMLAGAPVAA</sequence>
<organism evidence="2 3">
    <name type="scientific">Luteimonas terrae</name>
    <dbReference type="NCBI Taxonomy" id="1530191"/>
    <lineage>
        <taxon>Bacteria</taxon>
        <taxon>Pseudomonadati</taxon>
        <taxon>Pseudomonadota</taxon>
        <taxon>Gammaproteobacteria</taxon>
        <taxon>Lysobacterales</taxon>
        <taxon>Lysobacteraceae</taxon>
        <taxon>Luteimonas</taxon>
    </lineage>
</organism>
<dbReference type="InterPro" id="IPR052519">
    <property type="entry name" value="Euk-type_GlcNAc_Kinase"/>
</dbReference>
<name>A0ABU1XSC7_9GAMM</name>
<dbReference type="InterPro" id="IPR043129">
    <property type="entry name" value="ATPase_NBD"/>
</dbReference>
<accession>A0ABU1XSC7</accession>
<dbReference type="CDD" id="cd24007">
    <property type="entry name" value="ASKHA_NBD_eukNAGK-like"/>
    <property type="match status" value="1"/>
</dbReference>
<dbReference type="RefSeq" id="WP_310232146.1">
    <property type="nucleotide sequence ID" value="NZ_JAVDWO010000001.1"/>
</dbReference>
<evidence type="ECO:0000313" key="3">
    <source>
        <dbReference type="Proteomes" id="UP001256588"/>
    </source>
</evidence>
<evidence type="ECO:0000259" key="1">
    <source>
        <dbReference type="Pfam" id="PF01869"/>
    </source>
</evidence>
<evidence type="ECO:0000313" key="2">
    <source>
        <dbReference type="EMBL" id="MDR7191667.1"/>
    </source>
</evidence>
<feature type="domain" description="ATPase BadF/BadG/BcrA/BcrD type" evidence="1">
    <location>
        <begin position="8"/>
        <end position="308"/>
    </location>
</feature>
<proteinExistence type="predicted"/>
<dbReference type="PANTHER" id="PTHR43190">
    <property type="entry name" value="N-ACETYL-D-GLUCOSAMINE KINASE"/>
    <property type="match status" value="1"/>
</dbReference>